<dbReference type="EMBL" id="MU167209">
    <property type="protein sequence ID" value="KAG0152215.1"/>
    <property type="molecule type" value="Genomic_DNA"/>
</dbReference>
<protein>
    <submittedName>
        <fullName evidence="1">Uncharacterized protein</fullName>
    </submittedName>
</protein>
<name>A0A9P6THZ1_9BASI</name>
<accession>A0A9P6THZ1</accession>
<organism evidence="1 2">
    <name type="scientific">Cronartium quercuum f. sp. fusiforme G11</name>
    <dbReference type="NCBI Taxonomy" id="708437"/>
    <lineage>
        <taxon>Eukaryota</taxon>
        <taxon>Fungi</taxon>
        <taxon>Dikarya</taxon>
        <taxon>Basidiomycota</taxon>
        <taxon>Pucciniomycotina</taxon>
        <taxon>Pucciniomycetes</taxon>
        <taxon>Pucciniales</taxon>
        <taxon>Coleosporiaceae</taxon>
        <taxon>Cronartium</taxon>
    </lineage>
</organism>
<keyword evidence="2" id="KW-1185">Reference proteome</keyword>
<evidence type="ECO:0000313" key="1">
    <source>
        <dbReference type="EMBL" id="KAG0152215.1"/>
    </source>
</evidence>
<comment type="caution">
    <text evidence="1">The sequence shown here is derived from an EMBL/GenBank/DDBJ whole genome shotgun (WGS) entry which is preliminary data.</text>
</comment>
<dbReference type="Proteomes" id="UP000886653">
    <property type="component" value="Unassembled WGS sequence"/>
</dbReference>
<proteinExistence type="predicted"/>
<reference evidence="1" key="1">
    <citation type="submission" date="2013-11" db="EMBL/GenBank/DDBJ databases">
        <title>Genome sequence of the fusiform rust pathogen reveals effectors for host alternation and coevolution with pine.</title>
        <authorList>
            <consortium name="DOE Joint Genome Institute"/>
            <person name="Smith K."/>
            <person name="Pendleton A."/>
            <person name="Kubisiak T."/>
            <person name="Anderson C."/>
            <person name="Salamov A."/>
            <person name="Aerts A."/>
            <person name="Riley R."/>
            <person name="Clum A."/>
            <person name="Lindquist E."/>
            <person name="Ence D."/>
            <person name="Campbell M."/>
            <person name="Kronenberg Z."/>
            <person name="Feau N."/>
            <person name="Dhillon B."/>
            <person name="Hamelin R."/>
            <person name="Burleigh J."/>
            <person name="Smith J."/>
            <person name="Yandell M."/>
            <person name="Nelson C."/>
            <person name="Grigoriev I."/>
            <person name="Davis J."/>
        </authorList>
    </citation>
    <scope>NUCLEOTIDE SEQUENCE</scope>
    <source>
        <strain evidence="1">G11</strain>
    </source>
</reference>
<dbReference type="AlphaFoldDB" id="A0A9P6THZ1"/>
<gene>
    <name evidence="1" type="ORF">CROQUDRAFT_85952</name>
</gene>
<sequence length="148" mass="17342">MSTLELVNYQFDPSVTYQLIHPFASTLTRLKLSGVRPKSEFGRDISLQLYLLPALTDLHVQHPDGNLVTTFDECENVRQFTFTHPRKEHWASIHNLLLANNWPRRERVRAETYDNSLHSTIKVYVVQMKKLSQNIGFIFETFERLQPV</sequence>
<evidence type="ECO:0000313" key="2">
    <source>
        <dbReference type="Proteomes" id="UP000886653"/>
    </source>
</evidence>